<accession>S8FTE3</accession>
<dbReference type="Proteomes" id="UP000015241">
    <property type="component" value="Unassembled WGS sequence"/>
</dbReference>
<dbReference type="EMBL" id="KE504142">
    <property type="protein sequence ID" value="EPT01455.1"/>
    <property type="molecule type" value="Genomic_DNA"/>
</dbReference>
<dbReference type="InParanoid" id="S8FTE3"/>
<name>S8FTE3_FOMSC</name>
<evidence type="ECO:0000313" key="2">
    <source>
        <dbReference type="EMBL" id="EPT01455.1"/>
    </source>
</evidence>
<gene>
    <name evidence="2" type="ORF">FOMPIDRAFT_1015943</name>
</gene>
<organism evidence="2 3">
    <name type="scientific">Fomitopsis schrenkii</name>
    <name type="common">Brown rot fungus</name>
    <dbReference type="NCBI Taxonomy" id="2126942"/>
    <lineage>
        <taxon>Eukaryota</taxon>
        <taxon>Fungi</taxon>
        <taxon>Dikarya</taxon>
        <taxon>Basidiomycota</taxon>
        <taxon>Agaricomycotina</taxon>
        <taxon>Agaricomycetes</taxon>
        <taxon>Polyporales</taxon>
        <taxon>Fomitopsis</taxon>
    </lineage>
</organism>
<dbReference type="HOGENOM" id="CLU_1454450_0_0_1"/>
<sequence length="186" mass="20786">MSSPANTLARLGRQQGWHWPGPRRCRRTGSVARPSSVSESDVEISRVPSVVSVPALCATRISTVEVQADEQHTASACMDLITTPNESPPPPQSAENRSRCWHSSATRYRPLGAITLTWTYNASERAYVRKTRAAYQICGQFVNGEQDAKALPSRRVRPKATYTSDGTRINIKRRTDKQTLYSRRNL</sequence>
<feature type="region of interest" description="Disordered" evidence="1">
    <location>
        <begin position="1"/>
        <end position="35"/>
    </location>
</feature>
<dbReference type="AlphaFoldDB" id="S8FTE3"/>
<reference evidence="2 3" key="1">
    <citation type="journal article" date="2012" name="Science">
        <title>The Paleozoic origin of enzymatic lignin decomposition reconstructed from 31 fungal genomes.</title>
        <authorList>
            <person name="Floudas D."/>
            <person name="Binder M."/>
            <person name="Riley R."/>
            <person name="Barry K."/>
            <person name="Blanchette R.A."/>
            <person name="Henrissat B."/>
            <person name="Martinez A.T."/>
            <person name="Otillar R."/>
            <person name="Spatafora J.W."/>
            <person name="Yadav J.S."/>
            <person name="Aerts A."/>
            <person name="Benoit I."/>
            <person name="Boyd A."/>
            <person name="Carlson A."/>
            <person name="Copeland A."/>
            <person name="Coutinho P.M."/>
            <person name="de Vries R.P."/>
            <person name="Ferreira P."/>
            <person name="Findley K."/>
            <person name="Foster B."/>
            <person name="Gaskell J."/>
            <person name="Glotzer D."/>
            <person name="Gorecki P."/>
            <person name="Heitman J."/>
            <person name="Hesse C."/>
            <person name="Hori C."/>
            <person name="Igarashi K."/>
            <person name="Jurgens J.A."/>
            <person name="Kallen N."/>
            <person name="Kersten P."/>
            <person name="Kohler A."/>
            <person name="Kuees U."/>
            <person name="Kumar T.K.A."/>
            <person name="Kuo A."/>
            <person name="LaButti K."/>
            <person name="Larrondo L.F."/>
            <person name="Lindquist E."/>
            <person name="Ling A."/>
            <person name="Lombard V."/>
            <person name="Lucas S."/>
            <person name="Lundell T."/>
            <person name="Martin R."/>
            <person name="McLaughlin D.J."/>
            <person name="Morgenstern I."/>
            <person name="Morin E."/>
            <person name="Murat C."/>
            <person name="Nagy L.G."/>
            <person name="Nolan M."/>
            <person name="Ohm R.A."/>
            <person name="Patyshakuliyeva A."/>
            <person name="Rokas A."/>
            <person name="Ruiz-Duenas F.J."/>
            <person name="Sabat G."/>
            <person name="Salamov A."/>
            <person name="Samejima M."/>
            <person name="Schmutz J."/>
            <person name="Slot J.C."/>
            <person name="St John F."/>
            <person name="Stenlid J."/>
            <person name="Sun H."/>
            <person name="Sun S."/>
            <person name="Syed K."/>
            <person name="Tsang A."/>
            <person name="Wiebenga A."/>
            <person name="Young D."/>
            <person name="Pisabarro A."/>
            <person name="Eastwood D.C."/>
            <person name="Martin F."/>
            <person name="Cullen D."/>
            <person name="Grigoriev I.V."/>
            <person name="Hibbett D.S."/>
        </authorList>
    </citation>
    <scope>NUCLEOTIDE SEQUENCE</scope>
    <source>
        <strain evidence="3">FP-58527</strain>
    </source>
</reference>
<proteinExistence type="predicted"/>
<protein>
    <submittedName>
        <fullName evidence="2">Uncharacterized protein</fullName>
    </submittedName>
</protein>
<keyword evidence="3" id="KW-1185">Reference proteome</keyword>
<evidence type="ECO:0000313" key="3">
    <source>
        <dbReference type="Proteomes" id="UP000015241"/>
    </source>
</evidence>
<evidence type="ECO:0000256" key="1">
    <source>
        <dbReference type="SAM" id="MobiDB-lite"/>
    </source>
</evidence>